<dbReference type="PRINTS" id="PR00883">
    <property type="entry name" value="NUCLEARHMG"/>
</dbReference>
<dbReference type="AlphaFoldDB" id="A0A310SMQ4"/>
<evidence type="ECO:0000313" key="11">
    <source>
        <dbReference type="EMBL" id="OAD55276.1"/>
    </source>
</evidence>
<comment type="subcellular location">
    <subcellularLocation>
        <location evidence="1">Nucleus</location>
        <location evidence="1">Nucleolus</location>
    </subcellularLocation>
</comment>
<proteinExistence type="inferred from homology"/>
<accession>A0A310SMQ4</accession>
<dbReference type="SUPFAM" id="SSF55315">
    <property type="entry name" value="L30e-like"/>
    <property type="match status" value="1"/>
</dbReference>
<dbReference type="InterPro" id="IPR018492">
    <property type="entry name" value="Ribosomal_eL8/Nhp2"/>
</dbReference>
<sequence>MLANCTLKDTGPVPAYGTTRYNGAINLKENINQYYINAPRKIFFGFSSPCTKIDKRSKDLENKRTREKEDNVCKNVTKSSVLSVCGPMSRESSHCTCQDEKSCICLENGQKESKTSSENSLCYTDWKEIYKLTDTSDTKLTNSCERLLNCIQNGGDTNTYLNLFEPHPRKERQIKGKDLPPSGYNVTLILPQCVCLQNEVNPKAYPLADATLTAKILNLVQQAMNYQQLRKGANEATKTLNRGLSEFIVMAADAKPLEILLHLPLLCEDKNVPYVFVRSKQALGRACGVSRPVVSCSVTVNEGSQLKPQIQAIQQEIERLLV</sequence>
<evidence type="ECO:0000256" key="8">
    <source>
        <dbReference type="ARBA" id="ARBA00023274"/>
    </source>
</evidence>
<dbReference type="PRINTS" id="PR00881">
    <property type="entry name" value="L7ARS6FAMILY"/>
</dbReference>
<comment type="similarity">
    <text evidence="2">Belongs to the eukaryotic ribosomal protein eL8 family.</text>
</comment>
<dbReference type="PANTHER" id="PTHR23105">
    <property type="entry name" value="RIBOSOMAL PROTEIN L7AE FAMILY MEMBER"/>
    <property type="match status" value="1"/>
</dbReference>
<keyword evidence="12" id="KW-1185">Reference proteome</keyword>
<evidence type="ECO:0000259" key="10">
    <source>
        <dbReference type="Pfam" id="PF01248"/>
    </source>
</evidence>
<keyword evidence="6" id="KW-0508">mRNA splicing</keyword>
<dbReference type="GO" id="GO:0006397">
    <property type="term" value="P:mRNA processing"/>
    <property type="evidence" value="ECO:0007669"/>
    <property type="project" value="UniProtKB-KW"/>
</dbReference>
<dbReference type="InterPro" id="IPR004037">
    <property type="entry name" value="Ribosomal_eL8-like_CS"/>
</dbReference>
<organism evidence="11 12">
    <name type="scientific">Eufriesea mexicana</name>
    <dbReference type="NCBI Taxonomy" id="516756"/>
    <lineage>
        <taxon>Eukaryota</taxon>
        <taxon>Metazoa</taxon>
        <taxon>Ecdysozoa</taxon>
        <taxon>Arthropoda</taxon>
        <taxon>Hexapoda</taxon>
        <taxon>Insecta</taxon>
        <taxon>Pterygota</taxon>
        <taxon>Neoptera</taxon>
        <taxon>Endopterygota</taxon>
        <taxon>Hymenoptera</taxon>
        <taxon>Apocrita</taxon>
        <taxon>Aculeata</taxon>
        <taxon>Apoidea</taxon>
        <taxon>Anthophila</taxon>
        <taxon>Apidae</taxon>
        <taxon>Eufriesea</taxon>
    </lineage>
</organism>
<dbReference type="GO" id="GO:0042254">
    <property type="term" value="P:ribosome biogenesis"/>
    <property type="evidence" value="ECO:0007669"/>
    <property type="project" value="InterPro"/>
</dbReference>
<keyword evidence="5" id="KW-0694">RNA-binding</keyword>
<comment type="function">
    <text evidence="9">Binds to the 5'-stem-loop of U4 snRNA and may play a role in the late stage of spliceosome assembly. The protein undergoes a conformational change upon RNA-binding.</text>
</comment>
<dbReference type="InterPro" id="IPR029064">
    <property type="entry name" value="Ribosomal_eL30-like_sf"/>
</dbReference>
<dbReference type="Proteomes" id="UP000250275">
    <property type="component" value="Unassembled WGS sequence"/>
</dbReference>
<evidence type="ECO:0000313" key="12">
    <source>
        <dbReference type="Proteomes" id="UP000250275"/>
    </source>
</evidence>
<dbReference type="GO" id="GO:0005730">
    <property type="term" value="C:nucleolus"/>
    <property type="evidence" value="ECO:0007669"/>
    <property type="project" value="UniProtKB-SubCell"/>
</dbReference>
<evidence type="ECO:0000256" key="1">
    <source>
        <dbReference type="ARBA" id="ARBA00004604"/>
    </source>
</evidence>
<dbReference type="InterPro" id="IPR050257">
    <property type="entry name" value="eL8/uL1-like"/>
</dbReference>
<protein>
    <submittedName>
        <fullName evidence="11">NHP2-like protein 1</fullName>
    </submittedName>
</protein>
<dbReference type="PROSITE" id="PS01082">
    <property type="entry name" value="RIBOSOMAL_L7AE"/>
    <property type="match status" value="1"/>
</dbReference>
<evidence type="ECO:0000256" key="4">
    <source>
        <dbReference type="ARBA" id="ARBA00022728"/>
    </source>
</evidence>
<evidence type="ECO:0000256" key="3">
    <source>
        <dbReference type="ARBA" id="ARBA00022664"/>
    </source>
</evidence>
<dbReference type="FunFam" id="3.30.1330.30:FF:000002">
    <property type="entry name" value="NHP2-like protein 1 homolog"/>
    <property type="match status" value="1"/>
</dbReference>
<keyword evidence="8" id="KW-0687">Ribonucleoprotein</keyword>
<evidence type="ECO:0000256" key="2">
    <source>
        <dbReference type="ARBA" id="ARBA00007337"/>
    </source>
</evidence>
<keyword evidence="4" id="KW-0747">Spliceosome</keyword>
<dbReference type="InterPro" id="IPR002415">
    <property type="entry name" value="H/ACA_rnp_Nhp2-like"/>
</dbReference>
<evidence type="ECO:0000256" key="7">
    <source>
        <dbReference type="ARBA" id="ARBA00023242"/>
    </source>
</evidence>
<gene>
    <name evidence="11" type="ORF">WN48_04918</name>
</gene>
<dbReference type="EMBL" id="KQ762903">
    <property type="protein sequence ID" value="OAD55276.1"/>
    <property type="molecule type" value="Genomic_DNA"/>
</dbReference>
<dbReference type="Gene3D" id="3.30.1330.30">
    <property type="match status" value="1"/>
</dbReference>
<evidence type="ECO:0000256" key="9">
    <source>
        <dbReference type="ARBA" id="ARBA00055156"/>
    </source>
</evidence>
<keyword evidence="3" id="KW-0507">mRNA processing</keyword>
<dbReference type="InterPro" id="IPR004038">
    <property type="entry name" value="Ribosomal_eL8/eL30/eS12/Gad45"/>
</dbReference>
<evidence type="ECO:0000256" key="5">
    <source>
        <dbReference type="ARBA" id="ARBA00022884"/>
    </source>
</evidence>
<dbReference type="GO" id="GO:0005681">
    <property type="term" value="C:spliceosomal complex"/>
    <property type="evidence" value="ECO:0007669"/>
    <property type="project" value="UniProtKB-KW"/>
</dbReference>
<keyword evidence="7" id="KW-0539">Nucleus</keyword>
<dbReference type="GO" id="GO:0003723">
    <property type="term" value="F:RNA binding"/>
    <property type="evidence" value="ECO:0007669"/>
    <property type="project" value="UniProtKB-KW"/>
</dbReference>
<evidence type="ECO:0000256" key="6">
    <source>
        <dbReference type="ARBA" id="ARBA00023187"/>
    </source>
</evidence>
<name>A0A310SMQ4_9HYME</name>
<dbReference type="OrthoDB" id="7616560at2759"/>
<feature type="domain" description="Ribosomal protein eL8/eL30/eS12/Gadd45" evidence="10">
    <location>
        <begin position="215"/>
        <end position="305"/>
    </location>
</feature>
<dbReference type="CDD" id="cd21104">
    <property type="entry name" value="SNU13"/>
    <property type="match status" value="1"/>
</dbReference>
<dbReference type="GO" id="GO:0008380">
    <property type="term" value="P:RNA splicing"/>
    <property type="evidence" value="ECO:0007669"/>
    <property type="project" value="UniProtKB-KW"/>
</dbReference>
<dbReference type="Pfam" id="PF01248">
    <property type="entry name" value="Ribosomal_L7Ae"/>
    <property type="match status" value="1"/>
</dbReference>
<reference evidence="11 12" key="1">
    <citation type="submission" date="2015-07" db="EMBL/GenBank/DDBJ databases">
        <title>The genome of Eufriesea mexicana.</title>
        <authorList>
            <person name="Pan H."/>
            <person name="Kapheim K."/>
        </authorList>
    </citation>
    <scope>NUCLEOTIDE SEQUENCE [LARGE SCALE GENOMIC DNA]</scope>
    <source>
        <strain evidence="11">0111107269</strain>
        <tissue evidence="11">Whole body</tissue>
    </source>
</reference>